<organism evidence="8 9">
    <name type="scientific">Maribacter polysiphoniae</name>
    <dbReference type="NCBI Taxonomy" id="429344"/>
    <lineage>
        <taxon>Bacteria</taxon>
        <taxon>Pseudomonadati</taxon>
        <taxon>Bacteroidota</taxon>
        <taxon>Flavobacteriia</taxon>
        <taxon>Flavobacteriales</taxon>
        <taxon>Flavobacteriaceae</taxon>
        <taxon>Maribacter</taxon>
    </lineage>
</organism>
<dbReference type="GO" id="GO:0005886">
    <property type="term" value="C:plasma membrane"/>
    <property type="evidence" value="ECO:0007669"/>
    <property type="project" value="UniProtKB-SubCell"/>
</dbReference>
<evidence type="ECO:0000256" key="4">
    <source>
        <dbReference type="ARBA" id="ARBA00022989"/>
    </source>
</evidence>
<keyword evidence="10" id="KW-1185">Reference proteome</keyword>
<comment type="subcellular location">
    <subcellularLocation>
        <location evidence="1">Cell membrane</location>
        <topology evidence="1">Multi-pass membrane protein</topology>
    </subcellularLocation>
</comment>
<dbReference type="Proteomes" id="UP000651837">
    <property type="component" value="Unassembled WGS sequence"/>
</dbReference>
<name>A0A316DTP2_9FLAO</name>
<feature type="transmembrane region" description="Helical" evidence="6">
    <location>
        <begin position="184"/>
        <end position="205"/>
    </location>
</feature>
<feature type="transmembrane region" description="Helical" evidence="6">
    <location>
        <begin position="115"/>
        <end position="135"/>
    </location>
</feature>
<dbReference type="EMBL" id="QGGQ01000013">
    <property type="protein sequence ID" value="PWK21166.1"/>
    <property type="molecule type" value="Genomic_DNA"/>
</dbReference>
<gene>
    <name evidence="7" type="ORF">HZY62_18695</name>
    <name evidence="8" type="ORF">LX92_03967</name>
</gene>
<evidence type="ECO:0000313" key="8">
    <source>
        <dbReference type="EMBL" id="PWK21166.1"/>
    </source>
</evidence>
<dbReference type="OrthoDB" id="9342487at2"/>
<feature type="transmembrane region" description="Helical" evidence="6">
    <location>
        <begin position="155"/>
        <end position="178"/>
    </location>
</feature>
<dbReference type="RefSeq" id="WP_109654289.1">
    <property type="nucleotide sequence ID" value="NZ_JACWLN010000012.1"/>
</dbReference>
<reference evidence="7 10" key="2">
    <citation type="submission" date="2020-07" db="EMBL/GenBank/DDBJ databases">
        <title>The draft genome sequence of Maribacter polysiphoniae KCTC 22021.</title>
        <authorList>
            <person name="Mu L."/>
        </authorList>
    </citation>
    <scope>NUCLEOTIDE SEQUENCE [LARGE SCALE GENOMIC DNA]</scope>
    <source>
        <strain evidence="7 10">KCTC 22021</strain>
    </source>
</reference>
<evidence type="ECO:0000313" key="10">
    <source>
        <dbReference type="Proteomes" id="UP000651837"/>
    </source>
</evidence>
<proteinExistence type="predicted"/>
<dbReference type="Pfam" id="PF01810">
    <property type="entry name" value="LysE"/>
    <property type="match status" value="1"/>
</dbReference>
<feature type="transmembrane region" description="Helical" evidence="6">
    <location>
        <begin position="7"/>
        <end position="29"/>
    </location>
</feature>
<dbReference type="GO" id="GO:0006865">
    <property type="term" value="P:amino acid transport"/>
    <property type="evidence" value="ECO:0007669"/>
    <property type="project" value="InterPro"/>
</dbReference>
<sequence>MGRLLRIFLIGLVISFLGSLPFGTLNMTAFHIAGFQNVSEAILFALAVVFVELVVVRITLTYSKKIDLGNKVFFYLLPIAIALLMYLSVSSFTSLNDDQVIQAESNLFPMLRSSILLGLLLSILNPMHIPFWTAWNSVLIARNRLDHKPGMYTSYITGIGMGSIGGLMIFVFAGKYIFQNYHEYSYFIAFMMGCLYLGFAFYLLFQLYKNHLKLIIQ</sequence>
<comment type="caution">
    <text evidence="8">The sequence shown here is derived from an EMBL/GenBank/DDBJ whole genome shotgun (WGS) entry which is preliminary data.</text>
</comment>
<dbReference type="InterPro" id="IPR001123">
    <property type="entry name" value="LeuE-type"/>
</dbReference>
<dbReference type="AlphaFoldDB" id="A0A316DTP2"/>
<feature type="transmembrane region" description="Helical" evidence="6">
    <location>
        <begin position="41"/>
        <end position="60"/>
    </location>
</feature>
<feature type="transmembrane region" description="Helical" evidence="6">
    <location>
        <begin position="72"/>
        <end position="95"/>
    </location>
</feature>
<dbReference type="EMBL" id="JACWLN010000012">
    <property type="protein sequence ID" value="MBD1262632.1"/>
    <property type="molecule type" value="Genomic_DNA"/>
</dbReference>
<accession>A0A316DTP2</accession>
<evidence type="ECO:0000313" key="9">
    <source>
        <dbReference type="Proteomes" id="UP000245667"/>
    </source>
</evidence>
<evidence type="ECO:0000313" key="7">
    <source>
        <dbReference type="EMBL" id="MBD1262632.1"/>
    </source>
</evidence>
<protein>
    <submittedName>
        <fullName evidence="7">LysE family transporter</fullName>
    </submittedName>
    <submittedName>
        <fullName evidence="8">Threonine/homoserine/homoserine lactone efflux protein</fullName>
    </submittedName>
</protein>
<dbReference type="Proteomes" id="UP000245667">
    <property type="component" value="Unassembled WGS sequence"/>
</dbReference>
<reference evidence="8 9" key="1">
    <citation type="submission" date="2018-05" db="EMBL/GenBank/DDBJ databases">
        <title>Genomic Encyclopedia of Archaeal and Bacterial Type Strains, Phase II (KMG-II): from individual species to whole genera.</title>
        <authorList>
            <person name="Goeker M."/>
        </authorList>
    </citation>
    <scope>NUCLEOTIDE SEQUENCE [LARGE SCALE GENOMIC DNA]</scope>
    <source>
        <strain evidence="8 9">DSM 23514</strain>
    </source>
</reference>
<evidence type="ECO:0000256" key="6">
    <source>
        <dbReference type="SAM" id="Phobius"/>
    </source>
</evidence>
<keyword evidence="4 6" id="KW-1133">Transmembrane helix</keyword>
<evidence type="ECO:0000256" key="5">
    <source>
        <dbReference type="ARBA" id="ARBA00023136"/>
    </source>
</evidence>
<keyword evidence="5 6" id="KW-0472">Membrane</keyword>
<evidence type="ECO:0000256" key="3">
    <source>
        <dbReference type="ARBA" id="ARBA00022692"/>
    </source>
</evidence>
<keyword evidence="2" id="KW-1003">Cell membrane</keyword>
<evidence type="ECO:0000256" key="2">
    <source>
        <dbReference type="ARBA" id="ARBA00022475"/>
    </source>
</evidence>
<evidence type="ECO:0000256" key="1">
    <source>
        <dbReference type="ARBA" id="ARBA00004651"/>
    </source>
</evidence>
<keyword evidence="3 6" id="KW-0812">Transmembrane</keyword>